<reference evidence="2 3" key="1">
    <citation type="submission" date="2023-02" db="EMBL/GenBank/DDBJ databases">
        <title>LHISI_Scaffold_Assembly.</title>
        <authorList>
            <person name="Stuart O.P."/>
            <person name="Cleave R."/>
            <person name="Magrath M.J.L."/>
            <person name="Mikheyev A.S."/>
        </authorList>
    </citation>
    <scope>NUCLEOTIDE SEQUENCE [LARGE SCALE GENOMIC DNA]</scope>
    <source>
        <strain evidence="2">Daus_M_001</strain>
        <tissue evidence="2">Leg muscle</tissue>
    </source>
</reference>
<accession>A0ABQ9I1C3</accession>
<evidence type="ECO:0000259" key="1">
    <source>
        <dbReference type="Pfam" id="PF05699"/>
    </source>
</evidence>
<gene>
    <name evidence="2" type="ORF">PR048_009939</name>
</gene>
<dbReference type="Pfam" id="PF05699">
    <property type="entry name" value="Dimer_Tnp_hAT"/>
    <property type="match status" value="1"/>
</dbReference>
<dbReference type="InterPro" id="IPR008906">
    <property type="entry name" value="HATC_C_dom"/>
</dbReference>
<dbReference type="InterPro" id="IPR012337">
    <property type="entry name" value="RNaseH-like_sf"/>
</dbReference>
<protein>
    <recommendedName>
        <fullName evidence="1">HAT C-terminal dimerisation domain-containing protein</fullName>
    </recommendedName>
</protein>
<comment type="caution">
    <text evidence="2">The sequence shown here is derived from an EMBL/GenBank/DDBJ whole genome shotgun (WGS) entry which is preliminary data.</text>
</comment>
<evidence type="ECO:0000313" key="2">
    <source>
        <dbReference type="EMBL" id="KAJ8890430.1"/>
    </source>
</evidence>
<dbReference type="Proteomes" id="UP001159363">
    <property type="component" value="Chromosome 3"/>
</dbReference>
<keyword evidence="3" id="KW-1185">Reference proteome</keyword>
<organism evidence="2 3">
    <name type="scientific">Dryococelus australis</name>
    <dbReference type="NCBI Taxonomy" id="614101"/>
    <lineage>
        <taxon>Eukaryota</taxon>
        <taxon>Metazoa</taxon>
        <taxon>Ecdysozoa</taxon>
        <taxon>Arthropoda</taxon>
        <taxon>Hexapoda</taxon>
        <taxon>Insecta</taxon>
        <taxon>Pterygota</taxon>
        <taxon>Neoptera</taxon>
        <taxon>Polyneoptera</taxon>
        <taxon>Phasmatodea</taxon>
        <taxon>Verophasmatodea</taxon>
        <taxon>Anareolatae</taxon>
        <taxon>Phasmatidae</taxon>
        <taxon>Eurycanthinae</taxon>
        <taxon>Dryococelus</taxon>
    </lineage>
</organism>
<evidence type="ECO:0000313" key="3">
    <source>
        <dbReference type="Proteomes" id="UP001159363"/>
    </source>
</evidence>
<dbReference type="EMBL" id="JARBHB010000003">
    <property type="protein sequence ID" value="KAJ8890430.1"/>
    <property type="molecule type" value="Genomic_DNA"/>
</dbReference>
<proteinExistence type="predicted"/>
<sequence>MQKDLDFEPNVTVEDFWAKINKIKRGDLLALPHTSAAVERVISACKLILSDRRNKLSTKSISGLLHAIYHEAQSPF</sequence>
<feature type="domain" description="HAT C-terminal dimerisation" evidence="1">
    <location>
        <begin position="27"/>
        <end position="64"/>
    </location>
</feature>
<name>A0ABQ9I1C3_9NEOP</name>
<dbReference type="SUPFAM" id="SSF53098">
    <property type="entry name" value="Ribonuclease H-like"/>
    <property type="match status" value="1"/>
</dbReference>